<dbReference type="SUPFAM" id="SSF46689">
    <property type="entry name" value="Homeodomain-like"/>
    <property type="match status" value="1"/>
</dbReference>
<comment type="caution">
    <text evidence="6">The sequence shown here is derived from an EMBL/GenBank/DDBJ whole genome shotgun (WGS) entry which is preliminary data.</text>
</comment>
<sequence>MSVMEPEKDAKTRILECSRDLFSTHTFAGVSLKDIAQAAGVSPPLIIKHFINKEQLFEQTLDFTPSAAALFSGPFQHLGETSIRETLTAPVTASYSMIRTISITDGSEGSLSAIGKRIKEDILQVLSTRIQREAPHPYPSPELRAQAAVSLLTGVSLMRRVGDADFRRFPSEQLVAYYSEILQSIIDGSAAPPQ</sequence>
<keyword evidence="1" id="KW-0805">Transcription regulation</keyword>
<dbReference type="Pfam" id="PF00440">
    <property type="entry name" value="TetR_N"/>
    <property type="match status" value="1"/>
</dbReference>
<evidence type="ECO:0000256" key="2">
    <source>
        <dbReference type="ARBA" id="ARBA00023125"/>
    </source>
</evidence>
<name>A0A5C5UT30_9CORY</name>
<dbReference type="EMBL" id="VOHM01000002">
    <property type="protein sequence ID" value="TWT28937.1"/>
    <property type="molecule type" value="Genomic_DNA"/>
</dbReference>
<dbReference type="GO" id="GO:0003700">
    <property type="term" value="F:DNA-binding transcription factor activity"/>
    <property type="evidence" value="ECO:0007669"/>
    <property type="project" value="TreeGrafter"/>
</dbReference>
<evidence type="ECO:0000313" key="7">
    <source>
        <dbReference type="Proteomes" id="UP000320791"/>
    </source>
</evidence>
<proteinExistence type="predicted"/>
<dbReference type="Pfam" id="PF17920">
    <property type="entry name" value="TetR_C_16"/>
    <property type="match status" value="1"/>
</dbReference>
<dbReference type="PANTHER" id="PTHR30055">
    <property type="entry name" value="HTH-TYPE TRANSCRIPTIONAL REGULATOR RUTR"/>
    <property type="match status" value="1"/>
</dbReference>
<accession>A0A5C5UT30</accession>
<keyword evidence="7" id="KW-1185">Reference proteome</keyword>
<dbReference type="InterPro" id="IPR009057">
    <property type="entry name" value="Homeodomain-like_sf"/>
</dbReference>
<evidence type="ECO:0000259" key="5">
    <source>
        <dbReference type="PROSITE" id="PS50977"/>
    </source>
</evidence>
<dbReference type="InterPro" id="IPR041678">
    <property type="entry name" value="TetR_C_16"/>
</dbReference>
<keyword evidence="2 4" id="KW-0238">DNA-binding</keyword>
<dbReference type="InterPro" id="IPR001647">
    <property type="entry name" value="HTH_TetR"/>
</dbReference>
<dbReference type="InterPro" id="IPR050109">
    <property type="entry name" value="HTH-type_TetR-like_transc_reg"/>
</dbReference>
<dbReference type="GO" id="GO:0000976">
    <property type="term" value="F:transcription cis-regulatory region binding"/>
    <property type="evidence" value="ECO:0007669"/>
    <property type="project" value="TreeGrafter"/>
</dbReference>
<evidence type="ECO:0000256" key="3">
    <source>
        <dbReference type="ARBA" id="ARBA00023163"/>
    </source>
</evidence>
<reference evidence="6 7" key="1">
    <citation type="submission" date="2019-08" db="EMBL/GenBank/DDBJ databases">
        <authorList>
            <person name="Lei W."/>
        </authorList>
    </citation>
    <scope>NUCLEOTIDE SEQUENCE [LARGE SCALE GENOMIC DNA]</scope>
    <source>
        <strain evidence="6 7">CCUG 58627</strain>
    </source>
</reference>
<protein>
    <submittedName>
        <fullName evidence="6">TetR/AcrR family transcriptional regulator</fullName>
    </submittedName>
</protein>
<feature type="DNA-binding region" description="H-T-H motif" evidence="4">
    <location>
        <begin position="31"/>
        <end position="50"/>
    </location>
</feature>
<gene>
    <name evidence="6" type="ORF">FRX94_00980</name>
</gene>
<evidence type="ECO:0000256" key="4">
    <source>
        <dbReference type="PROSITE-ProRule" id="PRU00335"/>
    </source>
</evidence>
<feature type="domain" description="HTH tetR-type" evidence="5">
    <location>
        <begin position="8"/>
        <end position="68"/>
    </location>
</feature>
<dbReference type="PROSITE" id="PS50977">
    <property type="entry name" value="HTH_TETR_2"/>
    <property type="match status" value="1"/>
</dbReference>
<organism evidence="6 7">
    <name type="scientific">Corynebacterium canis</name>
    <dbReference type="NCBI Taxonomy" id="679663"/>
    <lineage>
        <taxon>Bacteria</taxon>
        <taxon>Bacillati</taxon>
        <taxon>Actinomycetota</taxon>
        <taxon>Actinomycetes</taxon>
        <taxon>Mycobacteriales</taxon>
        <taxon>Corynebacteriaceae</taxon>
        <taxon>Corynebacterium</taxon>
    </lineage>
</organism>
<keyword evidence="3" id="KW-0804">Transcription</keyword>
<evidence type="ECO:0000256" key="1">
    <source>
        <dbReference type="ARBA" id="ARBA00023015"/>
    </source>
</evidence>
<evidence type="ECO:0000313" key="6">
    <source>
        <dbReference type="EMBL" id="TWT28937.1"/>
    </source>
</evidence>
<dbReference type="OrthoDB" id="3210235at2"/>
<dbReference type="PANTHER" id="PTHR30055:SF234">
    <property type="entry name" value="HTH-TYPE TRANSCRIPTIONAL REGULATOR BETI"/>
    <property type="match status" value="1"/>
</dbReference>
<dbReference type="Gene3D" id="1.10.357.10">
    <property type="entry name" value="Tetracycline Repressor, domain 2"/>
    <property type="match status" value="1"/>
</dbReference>
<dbReference type="Proteomes" id="UP000320791">
    <property type="component" value="Unassembled WGS sequence"/>
</dbReference>
<dbReference type="AlphaFoldDB" id="A0A5C5UT30"/>
<dbReference type="PRINTS" id="PR00455">
    <property type="entry name" value="HTHTETR"/>
</dbReference>